<accession>A0A7G3GAM7</accession>
<protein>
    <submittedName>
        <fullName evidence="2">Heptaprenyl diphosphate synthase</fullName>
    </submittedName>
</protein>
<proteinExistence type="predicted"/>
<sequence>MTSTASVTEIRLKPSLDDVRIARYAALAIALSVLEAGIPSPIPGIKPGLANIITLITLWRFGWRDAAWICLLRIMGSAIVLGGFLSPGFAMSLTGGLCSLLALALASGLPKRWFGPVSYSLLAAFAHMAGQLLLARLWLIPHNGIIHLVPIFAAAALVFGLVNGVIAAKLMAHE</sequence>
<keyword evidence="1" id="KW-0472">Membrane</keyword>
<evidence type="ECO:0000313" key="2">
    <source>
        <dbReference type="EMBL" id="QBC43795.1"/>
    </source>
</evidence>
<dbReference type="AlphaFoldDB" id="A0A7G3GAM7"/>
<dbReference type="Proteomes" id="UP000515917">
    <property type="component" value="Chromosome"/>
</dbReference>
<dbReference type="InterPro" id="IPR010898">
    <property type="entry name" value="Hpre_diP_synth_I"/>
</dbReference>
<feature type="transmembrane region" description="Helical" evidence="1">
    <location>
        <begin position="145"/>
        <end position="168"/>
    </location>
</feature>
<keyword evidence="3" id="KW-1185">Reference proteome</keyword>
<keyword evidence="1" id="KW-0812">Transmembrane</keyword>
<feature type="transmembrane region" description="Helical" evidence="1">
    <location>
        <begin position="21"/>
        <end position="38"/>
    </location>
</feature>
<dbReference type="Gene3D" id="1.10.1760.20">
    <property type="match status" value="1"/>
</dbReference>
<dbReference type="PIRSF" id="PIRSF027391">
    <property type="entry name" value="Hpre_diP_synt_I"/>
    <property type="match status" value="1"/>
</dbReference>
<reference evidence="2 3" key="1">
    <citation type="submission" date="2018-01" db="EMBL/GenBank/DDBJ databases">
        <title>Genome sequence of Iodobacter sp. strain PCH194 isolated from Indian Trans-Himalaya.</title>
        <authorList>
            <person name="Kumar V."/>
            <person name="Thakur V."/>
            <person name="Kumar S."/>
            <person name="Singh D."/>
        </authorList>
    </citation>
    <scope>NUCLEOTIDE SEQUENCE [LARGE SCALE GENOMIC DNA]</scope>
    <source>
        <strain evidence="2 3">PCH194</strain>
    </source>
</reference>
<name>A0A7G3GAM7_9NEIS</name>
<gene>
    <name evidence="2" type="ORF">C1H71_09705</name>
</gene>
<organism evidence="2 3">
    <name type="scientific">Iodobacter fluviatilis</name>
    <dbReference type="NCBI Taxonomy" id="537"/>
    <lineage>
        <taxon>Bacteria</taxon>
        <taxon>Pseudomonadati</taxon>
        <taxon>Pseudomonadota</taxon>
        <taxon>Betaproteobacteria</taxon>
        <taxon>Neisseriales</taxon>
        <taxon>Chitinibacteraceae</taxon>
        <taxon>Iodobacter</taxon>
    </lineage>
</organism>
<dbReference type="EMBL" id="CP025781">
    <property type="protein sequence ID" value="QBC43795.1"/>
    <property type="molecule type" value="Genomic_DNA"/>
</dbReference>
<keyword evidence="1" id="KW-1133">Transmembrane helix</keyword>
<dbReference type="KEGG" id="ifl:C1H71_09705"/>
<feature type="transmembrane region" description="Helical" evidence="1">
    <location>
        <begin position="121"/>
        <end position="139"/>
    </location>
</feature>
<evidence type="ECO:0000256" key="1">
    <source>
        <dbReference type="SAM" id="Phobius"/>
    </source>
</evidence>
<dbReference type="InterPro" id="IPR014535">
    <property type="entry name" value="Hpre_diP_synt_I"/>
</dbReference>
<dbReference type="RefSeq" id="WP_130106365.1">
    <property type="nucleotide sequence ID" value="NZ_CP025781.1"/>
</dbReference>
<evidence type="ECO:0000313" key="3">
    <source>
        <dbReference type="Proteomes" id="UP000515917"/>
    </source>
</evidence>
<feature type="transmembrane region" description="Helical" evidence="1">
    <location>
        <begin position="91"/>
        <end position="109"/>
    </location>
</feature>
<dbReference type="Pfam" id="PF07456">
    <property type="entry name" value="Hpre_diP_synt_I"/>
    <property type="match status" value="1"/>
</dbReference>